<keyword evidence="2" id="KW-1185">Reference proteome</keyword>
<gene>
    <name evidence="1" type="ORF">ANN_00976</name>
</gene>
<comment type="caution">
    <text evidence="1">The sequence shown here is derived from an EMBL/GenBank/DDBJ whole genome shotgun (WGS) entry which is preliminary data.</text>
</comment>
<accession>A0ABQ8TS96</accession>
<dbReference type="Proteomes" id="UP001148838">
    <property type="component" value="Unassembled WGS sequence"/>
</dbReference>
<protein>
    <submittedName>
        <fullName evidence="1">Uncharacterized protein</fullName>
    </submittedName>
</protein>
<evidence type="ECO:0000313" key="1">
    <source>
        <dbReference type="EMBL" id="KAJ4449574.1"/>
    </source>
</evidence>
<organism evidence="1 2">
    <name type="scientific">Periplaneta americana</name>
    <name type="common">American cockroach</name>
    <name type="synonym">Blatta americana</name>
    <dbReference type="NCBI Taxonomy" id="6978"/>
    <lineage>
        <taxon>Eukaryota</taxon>
        <taxon>Metazoa</taxon>
        <taxon>Ecdysozoa</taxon>
        <taxon>Arthropoda</taxon>
        <taxon>Hexapoda</taxon>
        <taxon>Insecta</taxon>
        <taxon>Pterygota</taxon>
        <taxon>Neoptera</taxon>
        <taxon>Polyneoptera</taxon>
        <taxon>Dictyoptera</taxon>
        <taxon>Blattodea</taxon>
        <taxon>Blattoidea</taxon>
        <taxon>Blattidae</taxon>
        <taxon>Blattinae</taxon>
        <taxon>Periplaneta</taxon>
    </lineage>
</organism>
<proteinExistence type="predicted"/>
<reference evidence="1 2" key="1">
    <citation type="journal article" date="2022" name="Allergy">
        <title>Genome assembly and annotation of Periplaneta americana reveal a comprehensive cockroach allergen profile.</title>
        <authorList>
            <person name="Wang L."/>
            <person name="Xiong Q."/>
            <person name="Saelim N."/>
            <person name="Wang L."/>
            <person name="Nong W."/>
            <person name="Wan A.T."/>
            <person name="Shi M."/>
            <person name="Liu X."/>
            <person name="Cao Q."/>
            <person name="Hui J.H.L."/>
            <person name="Sookrung N."/>
            <person name="Leung T.F."/>
            <person name="Tungtrongchitr A."/>
            <person name="Tsui S.K.W."/>
        </authorList>
    </citation>
    <scope>NUCLEOTIDE SEQUENCE [LARGE SCALE GENOMIC DNA]</scope>
    <source>
        <strain evidence="1">PWHHKU_190912</strain>
    </source>
</reference>
<name>A0ABQ8TS96_PERAM</name>
<dbReference type="EMBL" id="JAJSOF020000003">
    <property type="protein sequence ID" value="KAJ4449574.1"/>
    <property type="molecule type" value="Genomic_DNA"/>
</dbReference>
<evidence type="ECO:0000313" key="2">
    <source>
        <dbReference type="Proteomes" id="UP001148838"/>
    </source>
</evidence>
<sequence>MVGTELILLKIGADGGLCEVCKEPPGSLKAICKSFYRRPPEAADSLVRPPWNVVQQCWMASAMAPEADLQGGAVSPRTDMGALGEFADAGMVYDSIG</sequence>